<evidence type="ECO:0000256" key="1">
    <source>
        <dbReference type="ARBA" id="ARBA00004167"/>
    </source>
</evidence>
<evidence type="ECO:0000256" key="7">
    <source>
        <dbReference type="ARBA" id="ARBA00023136"/>
    </source>
</evidence>
<keyword evidence="5 9" id="KW-0812">Transmembrane</keyword>
<comment type="subcellular location">
    <subcellularLocation>
        <location evidence="2">Fimbrium</location>
    </subcellularLocation>
    <subcellularLocation>
        <location evidence="1">Membrane</location>
        <topology evidence="1">Single-pass membrane protein</topology>
    </subcellularLocation>
</comment>
<evidence type="ECO:0000256" key="3">
    <source>
        <dbReference type="ARBA" id="ARBA00005233"/>
    </source>
</evidence>
<sequence length="191" mass="21282">MRSMINFFREWFLSCVTFVAEAIVGSPEERQTIEGRSREDCMVEDRMMAEGGFTLMELLIVLALIATISMIAIPVYSNYLQRAKITEGLTLAKGIQLEAELYYALNGDWPQKDAHEQLGLGAAESYRGNSVESIALARNQIIITYNDEVKSEGSDSAKLRLTAQTTGGTIQWACQGENIVKEHLPKECLPQ</sequence>
<accession>A0A2U2AJW7</accession>
<evidence type="ECO:0000313" key="11">
    <source>
        <dbReference type="Proteomes" id="UP000244948"/>
    </source>
</evidence>
<dbReference type="Gene3D" id="3.30.700.10">
    <property type="entry name" value="Glycoprotein, Type 4 Pilin"/>
    <property type="match status" value="1"/>
</dbReference>
<gene>
    <name evidence="10" type="ORF">DC082_06845</name>
</gene>
<evidence type="ECO:0000313" key="10">
    <source>
        <dbReference type="EMBL" id="PWD83128.1"/>
    </source>
</evidence>
<dbReference type="RefSeq" id="WP_109236341.1">
    <property type="nucleotide sequence ID" value="NZ_BMXZ01000002.1"/>
</dbReference>
<feature type="transmembrane region" description="Helical" evidence="9">
    <location>
        <begin position="55"/>
        <end position="76"/>
    </location>
</feature>
<dbReference type="Pfam" id="PF00114">
    <property type="entry name" value="Pilin"/>
    <property type="match status" value="1"/>
</dbReference>
<evidence type="ECO:0000256" key="6">
    <source>
        <dbReference type="ARBA" id="ARBA00022989"/>
    </source>
</evidence>
<evidence type="ECO:0000256" key="4">
    <source>
        <dbReference type="ARBA" id="ARBA00022481"/>
    </source>
</evidence>
<keyword evidence="11" id="KW-1185">Reference proteome</keyword>
<dbReference type="GO" id="GO:0016020">
    <property type="term" value="C:membrane"/>
    <property type="evidence" value="ECO:0007669"/>
    <property type="project" value="UniProtKB-SubCell"/>
</dbReference>
<dbReference type="GO" id="GO:0009289">
    <property type="term" value="C:pilus"/>
    <property type="evidence" value="ECO:0007669"/>
    <property type="project" value="UniProtKB-SubCell"/>
</dbReference>
<evidence type="ECO:0000256" key="9">
    <source>
        <dbReference type="SAM" id="Phobius"/>
    </source>
</evidence>
<keyword evidence="7 9" id="KW-0472">Membrane</keyword>
<dbReference type="GO" id="GO:0007155">
    <property type="term" value="P:cell adhesion"/>
    <property type="evidence" value="ECO:0007669"/>
    <property type="project" value="InterPro"/>
</dbReference>
<reference evidence="10 11" key="1">
    <citation type="journal article" date="2018" name="Genome Announc.">
        <title>Ignatzschineria cameli sp. nov., isolated from necrotic foot tissue of dromedaries (Camelus dromedarius) and associated maggots (Wohlfahrtia species) in Dubai.</title>
        <authorList>
            <person name="Tsang C.C."/>
            <person name="Tang J.Y."/>
            <person name="Fong J.Y."/>
            <person name="Kinne J."/>
            <person name="Lee H.H."/>
            <person name="Joseph M."/>
            <person name="Jose S."/>
            <person name="Schuster R.K."/>
            <person name="Tang Y."/>
            <person name="Sivakumar S."/>
            <person name="Chen J.H."/>
            <person name="Teng J.L."/>
            <person name="Lau S.K."/>
            <person name="Wernery U."/>
            <person name="Woo P.C."/>
        </authorList>
    </citation>
    <scope>NUCLEOTIDE SEQUENCE [LARGE SCALE GENOMIC DNA]</scope>
    <source>
        <strain evidence="10 11">KCTC 22643</strain>
    </source>
</reference>
<dbReference type="InterPro" id="IPR045584">
    <property type="entry name" value="Pilin-like"/>
</dbReference>
<dbReference type="NCBIfam" id="TIGR02532">
    <property type="entry name" value="IV_pilin_GFxxxE"/>
    <property type="match status" value="1"/>
</dbReference>
<keyword evidence="8" id="KW-0281">Fimbrium</keyword>
<proteinExistence type="inferred from homology"/>
<dbReference type="EMBL" id="QEWR01000003">
    <property type="protein sequence ID" value="PWD83128.1"/>
    <property type="molecule type" value="Genomic_DNA"/>
</dbReference>
<dbReference type="AlphaFoldDB" id="A0A2U2AJW7"/>
<dbReference type="InterPro" id="IPR001082">
    <property type="entry name" value="Pilin"/>
</dbReference>
<keyword evidence="4" id="KW-0488">Methylation</keyword>
<dbReference type="InterPro" id="IPR012902">
    <property type="entry name" value="N_methyl_site"/>
</dbReference>
<name>A0A2U2AJW7_9GAMM</name>
<organism evidence="10 11">
    <name type="scientific">Ignatzschineria indica</name>
    <dbReference type="NCBI Taxonomy" id="472583"/>
    <lineage>
        <taxon>Bacteria</taxon>
        <taxon>Pseudomonadati</taxon>
        <taxon>Pseudomonadota</taxon>
        <taxon>Gammaproteobacteria</taxon>
        <taxon>Cardiobacteriales</taxon>
        <taxon>Ignatzschineriaceae</taxon>
        <taxon>Ignatzschineria</taxon>
    </lineage>
</organism>
<dbReference type="SUPFAM" id="SSF54523">
    <property type="entry name" value="Pili subunits"/>
    <property type="match status" value="1"/>
</dbReference>
<protein>
    <submittedName>
        <fullName evidence="10">Prepilin-type cleavage/methylation domain-containing protein</fullName>
    </submittedName>
</protein>
<evidence type="ECO:0000256" key="5">
    <source>
        <dbReference type="ARBA" id="ARBA00022692"/>
    </source>
</evidence>
<dbReference type="Proteomes" id="UP000244948">
    <property type="component" value="Unassembled WGS sequence"/>
</dbReference>
<comment type="similarity">
    <text evidence="3">Belongs to the N-Me-Phe pilin family.</text>
</comment>
<evidence type="ECO:0000256" key="8">
    <source>
        <dbReference type="ARBA" id="ARBA00023263"/>
    </source>
</evidence>
<comment type="caution">
    <text evidence="10">The sequence shown here is derived from an EMBL/GenBank/DDBJ whole genome shotgun (WGS) entry which is preliminary data.</text>
</comment>
<evidence type="ECO:0000256" key="2">
    <source>
        <dbReference type="ARBA" id="ARBA00004561"/>
    </source>
</evidence>
<keyword evidence="6 9" id="KW-1133">Transmembrane helix</keyword>